<dbReference type="EMBL" id="LGUG01000004">
    <property type="protein sequence ID" value="KON94815.1"/>
    <property type="molecule type" value="Genomic_DNA"/>
</dbReference>
<dbReference type="Proteomes" id="UP000037269">
    <property type="component" value="Unassembled WGS sequence"/>
</dbReference>
<reference evidence="2 4" key="2">
    <citation type="submission" date="2016-10" db="EMBL/GenBank/DDBJ databases">
        <authorList>
            <person name="de Groot N.N."/>
        </authorList>
    </citation>
    <scope>NUCLEOTIDE SEQUENCE [LARGE SCALE GENOMIC DNA]</scope>
    <source>
        <strain evidence="2 4">DSM 2895</strain>
    </source>
</reference>
<dbReference type="OrthoDB" id="5429664at2"/>
<organism evidence="1 3">
    <name type="scientific">Aneurinibacillus migulanus</name>
    <name type="common">Bacillus migulanus</name>
    <dbReference type="NCBI Taxonomy" id="47500"/>
    <lineage>
        <taxon>Bacteria</taxon>
        <taxon>Bacillati</taxon>
        <taxon>Bacillota</taxon>
        <taxon>Bacilli</taxon>
        <taxon>Bacillales</taxon>
        <taxon>Paenibacillaceae</taxon>
        <taxon>Aneurinibacillus group</taxon>
        <taxon>Aneurinibacillus</taxon>
    </lineage>
</organism>
<dbReference type="InterPro" id="IPR027417">
    <property type="entry name" value="P-loop_NTPase"/>
</dbReference>
<accession>A0A0D1WGB0</accession>
<dbReference type="EMBL" id="FNED01000009">
    <property type="protein sequence ID" value="SDI90214.1"/>
    <property type="molecule type" value="Genomic_DNA"/>
</dbReference>
<gene>
    <name evidence="1" type="ORF">AF333_04285</name>
    <name evidence="2" type="ORF">SAMN04487909_10932</name>
</gene>
<dbReference type="CDD" id="cd02019">
    <property type="entry name" value="NK"/>
    <property type="match status" value="1"/>
</dbReference>
<dbReference type="PATRIC" id="fig|47500.8.peg.5545"/>
<dbReference type="Gene3D" id="3.40.50.300">
    <property type="entry name" value="P-loop containing nucleotide triphosphate hydrolases"/>
    <property type="match status" value="1"/>
</dbReference>
<evidence type="ECO:0000313" key="1">
    <source>
        <dbReference type="EMBL" id="KON94815.1"/>
    </source>
</evidence>
<name>A0A0D1WGB0_ANEMI</name>
<sequence length="270" mass="30378">MDVFALYGPSGTGKSTNALELAHKYKINAIIDDGLLIYNGRKVAGTSAKYERTTVQAVKRAIFFYEDHATEIRQAIRDFNIERILLLGTSQKMVNRIADALEIAPITTYISIEDIRSSSEIKAALYTRRTSGKHVIPIPYIQVEQDFFRRLIAQGKKIFSSKKEIIGETTIVQPDFGGGRMHVTEHVLRKLVTLSCNNMPEVENITKISVTLNDLPSVSLEVYLNVKRGTSLPDMAQEIRHRIYKSYVQHLNIELHSIHIHIGKLAMAGA</sequence>
<dbReference type="AlphaFoldDB" id="A0A0D1WGB0"/>
<evidence type="ECO:0000313" key="4">
    <source>
        <dbReference type="Proteomes" id="UP000182836"/>
    </source>
</evidence>
<reference evidence="1 3" key="1">
    <citation type="submission" date="2015-07" db="EMBL/GenBank/DDBJ databases">
        <title>Fjat-14205 dsm 2895.</title>
        <authorList>
            <person name="Liu B."/>
            <person name="Wang J."/>
            <person name="Zhu Y."/>
            <person name="Liu G."/>
            <person name="Chen Q."/>
            <person name="Chen Z."/>
            <person name="Lan J."/>
            <person name="Che J."/>
            <person name="Ge C."/>
            <person name="Shi H."/>
            <person name="Pan Z."/>
            <person name="Liu X."/>
        </authorList>
    </citation>
    <scope>NUCLEOTIDE SEQUENCE [LARGE SCALE GENOMIC DNA]</scope>
    <source>
        <strain evidence="1 3">DSM 2895</strain>
    </source>
</reference>
<keyword evidence="3" id="KW-1185">Reference proteome</keyword>
<dbReference type="Proteomes" id="UP000182836">
    <property type="component" value="Unassembled WGS sequence"/>
</dbReference>
<dbReference type="GeneID" id="42304425"/>
<protein>
    <submittedName>
        <fullName evidence="1">Uncharacterized protein</fullName>
    </submittedName>
</protein>
<evidence type="ECO:0000313" key="3">
    <source>
        <dbReference type="Proteomes" id="UP000037269"/>
    </source>
</evidence>
<dbReference type="SUPFAM" id="SSF52540">
    <property type="entry name" value="P-loop containing nucleoside triphosphate hydrolases"/>
    <property type="match status" value="1"/>
</dbReference>
<proteinExistence type="predicted"/>
<evidence type="ECO:0000313" key="2">
    <source>
        <dbReference type="EMBL" id="SDI90214.1"/>
    </source>
</evidence>
<dbReference type="RefSeq" id="WP_043065105.1">
    <property type="nucleotide sequence ID" value="NZ_BJOA01000067.1"/>
</dbReference>
<dbReference type="STRING" id="47500.AF333_04285"/>